<name>A0A1I4NHP5_9GAMM</name>
<reference evidence="2" key="1">
    <citation type="submission" date="2016-10" db="EMBL/GenBank/DDBJ databases">
        <authorList>
            <person name="Varghese N."/>
            <person name="Submissions S."/>
        </authorList>
    </citation>
    <scope>NUCLEOTIDE SEQUENCE [LARGE SCALE GENOMIC DNA]</scope>
    <source>
        <strain evidence="2">CGMCC 1.7061</strain>
    </source>
</reference>
<gene>
    <name evidence="1" type="ORF">SAMN04487963_1407</name>
</gene>
<organism evidence="1 2">
    <name type="scientific">Marinobacter zhejiangensis</name>
    <dbReference type="NCBI Taxonomy" id="488535"/>
    <lineage>
        <taxon>Bacteria</taxon>
        <taxon>Pseudomonadati</taxon>
        <taxon>Pseudomonadota</taxon>
        <taxon>Gammaproteobacteria</taxon>
        <taxon>Pseudomonadales</taxon>
        <taxon>Marinobacteraceae</taxon>
        <taxon>Marinobacter</taxon>
    </lineage>
</organism>
<sequence>MEFLCRIHRGELAGLPQNKKMDLWLSWMAEAGNYADRGEWVQVIRYAGCAFDLSSNSVSEGDPVMAVEMVLAAICLAEAFRSAGHPSVSEVVVERALKRLGRKAPNELRSALREEGSRQRFFADYMGWPALRPSAGCRHATNTVH</sequence>
<proteinExistence type="predicted"/>
<dbReference type="RefSeq" id="WP_092021213.1">
    <property type="nucleotide sequence ID" value="NZ_FOUE01000002.1"/>
</dbReference>
<keyword evidence="2" id="KW-1185">Reference proteome</keyword>
<evidence type="ECO:0000313" key="1">
    <source>
        <dbReference type="EMBL" id="SFM14989.1"/>
    </source>
</evidence>
<protein>
    <submittedName>
        <fullName evidence="1">Uncharacterized protein</fullName>
    </submittedName>
</protein>
<dbReference type="OrthoDB" id="6365056at2"/>
<dbReference type="EMBL" id="FOUE01000002">
    <property type="protein sequence ID" value="SFM14989.1"/>
    <property type="molecule type" value="Genomic_DNA"/>
</dbReference>
<evidence type="ECO:0000313" key="2">
    <source>
        <dbReference type="Proteomes" id="UP000198519"/>
    </source>
</evidence>
<dbReference type="AlphaFoldDB" id="A0A1I4NHP5"/>
<dbReference type="Proteomes" id="UP000198519">
    <property type="component" value="Unassembled WGS sequence"/>
</dbReference>
<dbReference type="STRING" id="488535.SAMN04487963_1407"/>
<accession>A0A1I4NHP5</accession>